<dbReference type="CDD" id="cd09274">
    <property type="entry name" value="RNase_HI_RT_Ty3"/>
    <property type="match status" value="1"/>
</dbReference>
<dbReference type="SUPFAM" id="SSF53098">
    <property type="entry name" value="Ribonuclease H-like"/>
    <property type="match status" value="1"/>
</dbReference>
<dbReference type="InterPro" id="IPR001584">
    <property type="entry name" value="Integrase_cat-core"/>
</dbReference>
<dbReference type="PANTHER" id="PTHR37984">
    <property type="entry name" value="PROTEIN CBG26694"/>
    <property type="match status" value="1"/>
</dbReference>
<name>A0ABQ7QG65_PLUXY</name>
<dbReference type="InterPro" id="IPR012337">
    <property type="entry name" value="RNaseH-like_sf"/>
</dbReference>
<dbReference type="InterPro" id="IPR000477">
    <property type="entry name" value="RT_dom"/>
</dbReference>
<dbReference type="Pfam" id="PF00665">
    <property type="entry name" value="rve"/>
    <property type="match status" value="1"/>
</dbReference>
<dbReference type="InterPro" id="IPR041588">
    <property type="entry name" value="Integrase_H2C2"/>
</dbReference>
<dbReference type="Gene3D" id="3.30.420.10">
    <property type="entry name" value="Ribonuclease H-like superfamily/Ribonuclease H"/>
    <property type="match status" value="1"/>
</dbReference>
<keyword evidence="6" id="KW-1185">Reference proteome</keyword>
<dbReference type="PROSITE" id="PS50994">
    <property type="entry name" value="INTEGRASE"/>
    <property type="match status" value="1"/>
</dbReference>
<dbReference type="CDD" id="cd01647">
    <property type="entry name" value="RT_LTR"/>
    <property type="match status" value="1"/>
</dbReference>
<dbReference type="Pfam" id="PF00078">
    <property type="entry name" value="RVT_1"/>
    <property type="match status" value="1"/>
</dbReference>
<dbReference type="EMBL" id="JAHIBW010000015">
    <property type="protein sequence ID" value="KAG7304206.1"/>
    <property type="molecule type" value="Genomic_DNA"/>
</dbReference>
<keyword evidence="2" id="KW-0511">Multifunctional enzyme</keyword>
<gene>
    <name evidence="5" type="ORF">JYU34_011144</name>
</gene>
<evidence type="ECO:0000313" key="5">
    <source>
        <dbReference type="EMBL" id="KAG7304206.1"/>
    </source>
</evidence>
<feature type="domain" description="Integrase catalytic" evidence="4">
    <location>
        <begin position="593"/>
        <end position="747"/>
    </location>
</feature>
<dbReference type="Gene3D" id="1.10.340.70">
    <property type="match status" value="1"/>
</dbReference>
<feature type="compositionally biased region" description="Acidic residues" evidence="3">
    <location>
        <begin position="909"/>
        <end position="920"/>
    </location>
</feature>
<reference evidence="5 6" key="1">
    <citation type="submission" date="2021-06" db="EMBL/GenBank/DDBJ databases">
        <title>A haploid diamondback moth (Plutella xylostella L.) genome assembly resolves 31 chromosomes and identifies a diamide resistance mutation.</title>
        <authorList>
            <person name="Ward C.M."/>
            <person name="Perry K.D."/>
            <person name="Baker G."/>
            <person name="Powis K."/>
            <person name="Heckel D.G."/>
            <person name="Baxter S.W."/>
        </authorList>
    </citation>
    <scope>NUCLEOTIDE SEQUENCE [LARGE SCALE GENOMIC DNA]</scope>
    <source>
        <strain evidence="5 6">LV</strain>
        <tissue evidence="5">Single pupa</tissue>
    </source>
</reference>
<dbReference type="SUPFAM" id="SSF56672">
    <property type="entry name" value="DNA/RNA polymerases"/>
    <property type="match status" value="1"/>
</dbReference>
<dbReference type="Gene3D" id="3.30.70.270">
    <property type="match status" value="2"/>
</dbReference>
<dbReference type="InterPro" id="IPR043128">
    <property type="entry name" value="Rev_trsase/Diguanyl_cyclase"/>
</dbReference>
<evidence type="ECO:0000256" key="2">
    <source>
        <dbReference type="ARBA" id="ARBA00023268"/>
    </source>
</evidence>
<organism evidence="5 6">
    <name type="scientific">Plutella xylostella</name>
    <name type="common">Diamondback moth</name>
    <name type="synonym">Plutella maculipennis</name>
    <dbReference type="NCBI Taxonomy" id="51655"/>
    <lineage>
        <taxon>Eukaryota</taxon>
        <taxon>Metazoa</taxon>
        <taxon>Ecdysozoa</taxon>
        <taxon>Arthropoda</taxon>
        <taxon>Hexapoda</taxon>
        <taxon>Insecta</taxon>
        <taxon>Pterygota</taxon>
        <taxon>Neoptera</taxon>
        <taxon>Endopterygota</taxon>
        <taxon>Lepidoptera</taxon>
        <taxon>Glossata</taxon>
        <taxon>Ditrysia</taxon>
        <taxon>Yponomeutoidea</taxon>
        <taxon>Plutellidae</taxon>
        <taxon>Plutella</taxon>
    </lineage>
</organism>
<sequence>MFNKHTIQIKVKPDAQLKFFKPRPVPLALKAKVEDELKRLVDLGILEKVEHSEVATPIVPVLRPDGNVRICGDFSVTLNKMLYMDDYPLPRIDDLFSKLHGGEQFSKLDLSRAYNQLVLDESKHLTCINTHKGLYRYNRLVFGLRNAPFIFQKTMENLLGDIDGICIFLDDILCTGENRKIHSERLEMVLKRLEDAGLRLKPDKCELFKDSVEYLGFVIDKHGLHKSDKKVEAIIQCKCPSNVSELKSFLGMVNYYRCFVPNTSSVLSPLHLLLQKGVKWEWGEEQNKAFCKIKSELASERVLAHYNPAYETIVTSDAGPSGLGAVLAQRQPDGSERVIAYASRSLGKAECNYAQIQKEATSIVFAIKKFHHYLYGRSTPFTLRTDHKPLLTIFGSKKGVPELAANRLQRYALFLTAYNFKIEYVKSENNVADFLSRAISNHSESNTNTKDRTLYINFITDAMLKPVTMRDIQLETAKDTELTKVIGFIKNGWPKKSNDETMKPYFLCRLQLSLENGCILRGHKLVIPVKFREQLLDELHSSHFGVVKTKSEARSRMWWPDIDRHIEEKVGSCSACAALRPAPPRAPLAPWPYPAKPWQRMHLDMFTLYNKQFLVAIDAHTKWVECYLMEKTDSKSVLDKLSEIFCRYGLVRTLVTDNGSNFVSIEFEDFCNKNGIQHLTSAPYHPASNGQAENTVKSVKKALKIILKPTDNQNMTQKIINKYLFDYRNSVHCTTGFSPAQLMIGRPLRCRFDLLRDNTGEPSTMSLSTQAKQNVSCQQILQTKQYGGRRLIQFSVGDAVLVKHVYNNGNKSVWKNGTIKSKIGTTVYMVFIHDLGVTVKKHVDQLLMYRGCKQTDDCSYDSLTFYDCNVPSAESPRDELTSSSSSSGADSISVAEGEESVAIPTDQATPDDEPFEDCTSDNDGAVTEGEQAQGNVGNSYPVRATRNVNPRYKF</sequence>
<feature type="compositionally biased region" description="Low complexity" evidence="3">
    <location>
        <begin position="882"/>
        <end position="893"/>
    </location>
</feature>
<feature type="region of interest" description="Disordered" evidence="3">
    <location>
        <begin position="874"/>
        <end position="954"/>
    </location>
</feature>
<dbReference type="PANTHER" id="PTHR37984:SF5">
    <property type="entry name" value="PROTEIN NYNRIN-LIKE"/>
    <property type="match status" value="1"/>
</dbReference>
<protein>
    <recommendedName>
        <fullName evidence="1">RNA-directed DNA polymerase</fullName>
        <ecNumber evidence="1">2.7.7.49</ecNumber>
    </recommendedName>
</protein>
<dbReference type="Pfam" id="PF17919">
    <property type="entry name" value="RT_RNaseH_2"/>
    <property type="match status" value="1"/>
</dbReference>
<dbReference type="Gene3D" id="3.10.10.10">
    <property type="entry name" value="HIV Type 1 Reverse Transcriptase, subunit A, domain 1"/>
    <property type="match status" value="1"/>
</dbReference>
<dbReference type="InterPro" id="IPR043502">
    <property type="entry name" value="DNA/RNA_pol_sf"/>
</dbReference>
<dbReference type="EC" id="2.7.7.49" evidence="1"/>
<evidence type="ECO:0000313" key="6">
    <source>
        <dbReference type="Proteomes" id="UP000823941"/>
    </source>
</evidence>
<dbReference type="InterPro" id="IPR036397">
    <property type="entry name" value="RNaseH_sf"/>
</dbReference>
<dbReference type="InterPro" id="IPR050951">
    <property type="entry name" value="Retrovirus_Pol_polyprotein"/>
</dbReference>
<comment type="caution">
    <text evidence="5">The sequence shown here is derived from an EMBL/GenBank/DDBJ whole genome shotgun (WGS) entry which is preliminary data.</text>
</comment>
<evidence type="ECO:0000256" key="3">
    <source>
        <dbReference type="SAM" id="MobiDB-lite"/>
    </source>
</evidence>
<evidence type="ECO:0000259" key="4">
    <source>
        <dbReference type="PROSITE" id="PS50994"/>
    </source>
</evidence>
<dbReference type="Pfam" id="PF17921">
    <property type="entry name" value="Integrase_H2C2"/>
    <property type="match status" value="1"/>
</dbReference>
<evidence type="ECO:0000256" key="1">
    <source>
        <dbReference type="ARBA" id="ARBA00012493"/>
    </source>
</evidence>
<proteinExistence type="predicted"/>
<dbReference type="Proteomes" id="UP000823941">
    <property type="component" value="Chromosome 15"/>
</dbReference>
<dbReference type="InterPro" id="IPR041577">
    <property type="entry name" value="RT_RNaseH_2"/>
</dbReference>
<accession>A0ABQ7QG65</accession>